<evidence type="ECO:0000259" key="1">
    <source>
        <dbReference type="Pfam" id="PF08241"/>
    </source>
</evidence>
<dbReference type="InterPro" id="IPR029063">
    <property type="entry name" value="SAM-dependent_MTases_sf"/>
</dbReference>
<dbReference type="SUPFAM" id="SSF53335">
    <property type="entry name" value="S-adenosyl-L-methionine-dependent methyltransferases"/>
    <property type="match status" value="1"/>
</dbReference>
<dbReference type="Gene3D" id="3.40.50.150">
    <property type="entry name" value="Vaccinia Virus protein VP39"/>
    <property type="match status" value="1"/>
</dbReference>
<comment type="caution">
    <text evidence="2">The sequence shown here is derived from an EMBL/GenBank/DDBJ whole genome shotgun (WGS) entry which is preliminary data.</text>
</comment>
<evidence type="ECO:0000313" key="3">
    <source>
        <dbReference type="Proteomes" id="UP000031433"/>
    </source>
</evidence>
<dbReference type="Proteomes" id="UP000031433">
    <property type="component" value="Unassembled WGS sequence"/>
</dbReference>
<dbReference type="GO" id="GO:0032259">
    <property type="term" value="P:methylation"/>
    <property type="evidence" value="ECO:0007669"/>
    <property type="project" value="UniProtKB-KW"/>
</dbReference>
<keyword evidence="2" id="KW-0489">Methyltransferase</keyword>
<protein>
    <submittedName>
        <fullName evidence="2">SAM-dependent methyltransferase</fullName>
    </submittedName>
</protein>
<reference evidence="2 3" key="1">
    <citation type="submission" date="2015-01" db="EMBL/GenBank/DDBJ databases">
        <title>Genome sequence of the anaerobic bacterium Geobacter soli GSS01, a dissimilatory Fe(III) reducer from soil.</title>
        <authorList>
            <person name="Yang G."/>
            <person name="Zhou S."/>
        </authorList>
    </citation>
    <scope>NUCLEOTIDE SEQUENCE [LARGE SCALE GENOMIC DNA]</scope>
    <source>
        <strain evidence="2 3">GSS01</strain>
    </source>
</reference>
<name>A0A0C1U0D2_9BACT</name>
<dbReference type="RefSeq" id="WP_039642930.1">
    <property type="nucleotide sequence ID" value="NZ_JXBL01000001.1"/>
</dbReference>
<keyword evidence="2" id="KW-0808">Transferase</keyword>
<dbReference type="CDD" id="cd02440">
    <property type="entry name" value="AdoMet_MTases"/>
    <property type="match status" value="1"/>
</dbReference>
<proteinExistence type="predicted"/>
<keyword evidence="3" id="KW-1185">Reference proteome</keyword>
<dbReference type="EMBL" id="JXBL01000001">
    <property type="protein sequence ID" value="KIE41305.1"/>
    <property type="molecule type" value="Genomic_DNA"/>
</dbReference>
<dbReference type="Pfam" id="PF08241">
    <property type="entry name" value="Methyltransf_11"/>
    <property type="match status" value="1"/>
</dbReference>
<accession>A0A0C1U0D2</accession>
<evidence type="ECO:0000313" key="2">
    <source>
        <dbReference type="EMBL" id="KIE41305.1"/>
    </source>
</evidence>
<sequence length="267" mass="29932">MATRFLSSLKAAVKESGIFPSYLARKRAAARFLRGSGLEIGELHFPLQVPSGVTVKYVDYVSREENIRKFPELDAASIVPTDYVEDGFTLASIPDCSQDFVIANHVLEHASNPLQVLSNWARGLRPGGTLFITVPIGSRCFDKGRPLTPLQHFIDDYELVRDGNPQSLDEKNRLHYREWLTISTPNSDARNRHYRNLSGEELESLVETMSAGKAEIHFHVFSRESFVTLLDYFTTCIRSDFSVKAVIRSRGGAESLAILERSPQAGR</sequence>
<gene>
    <name evidence="2" type="ORF">SE37_00970</name>
</gene>
<dbReference type="AlphaFoldDB" id="A0A0C1U0D2"/>
<feature type="domain" description="Methyltransferase type 11" evidence="1">
    <location>
        <begin position="81"/>
        <end position="132"/>
    </location>
</feature>
<organism evidence="2 3">
    <name type="scientific">Geobacter soli</name>
    <dbReference type="NCBI Taxonomy" id="1510391"/>
    <lineage>
        <taxon>Bacteria</taxon>
        <taxon>Pseudomonadati</taxon>
        <taxon>Thermodesulfobacteriota</taxon>
        <taxon>Desulfuromonadia</taxon>
        <taxon>Geobacterales</taxon>
        <taxon>Geobacteraceae</taxon>
        <taxon>Geobacter</taxon>
    </lineage>
</organism>
<dbReference type="InterPro" id="IPR013216">
    <property type="entry name" value="Methyltransf_11"/>
</dbReference>
<dbReference type="GO" id="GO:0008757">
    <property type="term" value="F:S-adenosylmethionine-dependent methyltransferase activity"/>
    <property type="evidence" value="ECO:0007669"/>
    <property type="project" value="InterPro"/>
</dbReference>